<geneLocation type="plasmid" evidence="2 3">
    <name>pRgalR602c</name>
</geneLocation>
<evidence type="ECO:0000259" key="1">
    <source>
        <dbReference type="Pfam" id="PF01883"/>
    </source>
</evidence>
<dbReference type="PANTHER" id="PTHR42831">
    <property type="entry name" value="FE-S PROTEIN MATURATION AUXILIARY FACTOR YITW"/>
    <property type="match status" value="1"/>
</dbReference>
<dbReference type="AlphaFoldDB" id="A0A0B4XHQ4"/>
<protein>
    <recommendedName>
        <fullName evidence="1">MIP18 family-like domain-containing protein</fullName>
    </recommendedName>
</protein>
<reference evidence="2 3" key="1">
    <citation type="submission" date="2013-11" db="EMBL/GenBank/DDBJ databases">
        <title>Complete genome sequence of Rhizobium gallicum bv. gallicum R602.</title>
        <authorList>
            <person name="Bustos P."/>
            <person name="Santamaria R.I."/>
            <person name="Lozano L."/>
            <person name="Acosta J.L."/>
            <person name="Ormeno-Orrillo E."/>
            <person name="Rogel M.A."/>
            <person name="Romero D."/>
            <person name="Cevallos M.A."/>
            <person name="Martinez-Romero E."/>
            <person name="Gonzalez V."/>
        </authorList>
    </citation>
    <scope>NUCLEOTIDE SEQUENCE [LARGE SCALE GENOMIC DNA]</scope>
    <source>
        <strain evidence="2 3">R602</strain>
        <plasmid evidence="2 3">pRgalR602c</plasmid>
    </source>
</reference>
<dbReference type="InterPro" id="IPR052339">
    <property type="entry name" value="Fe-S_Maturation_MIP18"/>
</dbReference>
<gene>
    <name evidence="2" type="ORF">RGR602_PC02107</name>
</gene>
<evidence type="ECO:0000313" key="3">
    <source>
        <dbReference type="Proteomes" id="UP000031368"/>
    </source>
</evidence>
<dbReference type="PANTHER" id="PTHR42831:SF1">
    <property type="entry name" value="FE-S PROTEIN MATURATION AUXILIARY FACTOR YITW"/>
    <property type="match status" value="1"/>
</dbReference>
<dbReference type="KEGG" id="rga:RGR602_PC02107"/>
<proteinExistence type="predicted"/>
<dbReference type="Gene3D" id="3.30.300.130">
    <property type="entry name" value="Fe-S cluster assembly (FSCA)"/>
    <property type="match status" value="1"/>
</dbReference>
<dbReference type="EMBL" id="CP006880">
    <property type="protein sequence ID" value="AJD46128.1"/>
    <property type="molecule type" value="Genomic_DNA"/>
</dbReference>
<dbReference type="InterPro" id="IPR034904">
    <property type="entry name" value="FSCA_dom_sf"/>
</dbReference>
<feature type="domain" description="MIP18 family-like" evidence="1">
    <location>
        <begin position="12"/>
        <end position="81"/>
    </location>
</feature>
<keyword evidence="2" id="KW-0614">Plasmid</keyword>
<keyword evidence="3" id="KW-1185">Reference proteome</keyword>
<dbReference type="InterPro" id="IPR002744">
    <property type="entry name" value="MIP18-like"/>
</dbReference>
<name>A0A0B4XHQ4_9HYPH</name>
<sequence>MTTPQPITDSVVLLALRTIHDPEIGTDIVELGLIYQVEIQPDAAVRIVMTTTTRACPASAFIADAVRERLGTIPGIGRITVDLVYEPPWSPDMIGRLVA</sequence>
<dbReference type="SUPFAM" id="SSF117916">
    <property type="entry name" value="Fe-S cluster assembly (FSCA) domain-like"/>
    <property type="match status" value="1"/>
</dbReference>
<dbReference type="Proteomes" id="UP000031368">
    <property type="component" value="Plasmid pRgalR602c"/>
</dbReference>
<evidence type="ECO:0000313" key="2">
    <source>
        <dbReference type="EMBL" id="AJD46128.1"/>
    </source>
</evidence>
<dbReference type="RefSeq" id="WP_040116186.1">
    <property type="nucleotide sequence ID" value="NZ_CP006880.1"/>
</dbReference>
<dbReference type="HOGENOM" id="CLU_091588_2_1_5"/>
<dbReference type="Pfam" id="PF01883">
    <property type="entry name" value="FeS_assembly_P"/>
    <property type="match status" value="1"/>
</dbReference>
<accession>A0A0B4XHQ4</accession>
<organism evidence="2 3">
    <name type="scientific">Rhizobium gallicum bv. gallicum R602sp</name>
    <dbReference type="NCBI Taxonomy" id="1041138"/>
    <lineage>
        <taxon>Bacteria</taxon>
        <taxon>Pseudomonadati</taxon>
        <taxon>Pseudomonadota</taxon>
        <taxon>Alphaproteobacteria</taxon>
        <taxon>Hyphomicrobiales</taxon>
        <taxon>Rhizobiaceae</taxon>
        <taxon>Rhizobium/Agrobacterium group</taxon>
        <taxon>Rhizobium</taxon>
    </lineage>
</organism>